<gene>
    <name evidence="1" type="ORF">Hypma_008476</name>
</gene>
<comment type="caution">
    <text evidence="1">The sequence shown here is derived from an EMBL/GenBank/DDBJ whole genome shotgun (WGS) entry which is preliminary data.</text>
</comment>
<accession>A0A369JXR2</accession>
<dbReference type="InParanoid" id="A0A369JXR2"/>
<evidence type="ECO:0008006" key="3">
    <source>
        <dbReference type="Google" id="ProtNLM"/>
    </source>
</evidence>
<protein>
    <recommendedName>
        <fullName evidence="3">F-box domain-containing protein</fullName>
    </recommendedName>
</protein>
<keyword evidence="2" id="KW-1185">Reference proteome</keyword>
<dbReference type="AlphaFoldDB" id="A0A369JXR2"/>
<evidence type="ECO:0000313" key="2">
    <source>
        <dbReference type="Proteomes" id="UP000076154"/>
    </source>
</evidence>
<name>A0A369JXR2_HYPMA</name>
<dbReference type="Proteomes" id="UP000076154">
    <property type="component" value="Unassembled WGS sequence"/>
</dbReference>
<proteinExistence type="predicted"/>
<sequence length="470" mass="52445">MASSYNARFLSPINDDGDTHISACLDLNAGTSIDFLPVEILLKILQIVRDMSYDSHNHTTAQGLALYREQFDSPRGCASLSNGARWCEDEDLASPFLFPYAQAAVCSYWQEAMSQVPNFWTRIVVIMDDTRSSLSDISEQLTWSRDLLFEINVISPHDSCGSDEAGRVSAIIALLRPHTARCLALRFDVTHSSSLPSISADLDVRFDNLVALNLKARSPGNPRDYPLSVEHRIFTLPTVLQSLHLDGKNFVDLCISDPAWAVKFGESGRRVSLAISDLLSEDWLGKFSGIDFLRVIANIKWMTALKLTRVHFIMNQTWLETNRHAMALDVIQISALDLEDVSADVIFGLLMGCDFDWLRVANSELSYPPEADNLILDGVSASLDTYLQNWGGTFLFLKNCSGFEDNFLSRLQRINPFDFAQSSIYLPGLAEMHIVDCGDFSSTAVEEMMEGRRRQGVNGPAVYIDGCKQE</sequence>
<organism evidence="1 2">
    <name type="scientific">Hypsizygus marmoreus</name>
    <name type="common">White beech mushroom</name>
    <name type="synonym">Agaricus marmoreus</name>
    <dbReference type="NCBI Taxonomy" id="39966"/>
    <lineage>
        <taxon>Eukaryota</taxon>
        <taxon>Fungi</taxon>
        <taxon>Dikarya</taxon>
        <taxon>Basidiomycota</taxon>
        <taxon>Agaricomycotina</taxon>
        <taxon>Agaricomycetes</taxon>
        <taxon>Agaricomycetidae</taxon>
        <taxon>Agaricales</taxon>
        <taxon>Tricholomatineae</taxon>
        <taxon>Lyophyllaceae</taxon>
        <taxon>Hypsizygus</taxon>
    </lineage>
</organism>
<reference evidence="1" key="1">
    <citation type="submission" date="2018-04" db="EMBL/GenBank/DDBJ databases">
        <title>Whole genome sequencing of Hypsizygus marmoreus.</title>
        <authorList>
            <person name="Choi I.-G."/>
            <person name="Min B."/>
            <person name="Kim J.-G."/>
            <person name="Kim S."/>
            <person name="Oh Y.-L."/>
            <person name="Kong W.-S."/>
            <person name="Park H."/>
            <person name="Jeong J."/>
            <person name="Song E.-S."/>
        </authorList>
    </citation>
    <scope>NUCLEOTIDE SEQUENCE [LARGE SCALE GENOMIC DNA]</scope>
    <source>
        <strain evidence="1">51987-8</strain>
    </source>
</reference>
<dbReference type="EMBL" id="LUEZ02000044">
    <property type="protein sequence ID" value="RDB24433.1"/>
    <property type="molecule type" value="Genomic_DNA"/>
</dbReference>
<dbReference type="OrthoDB" id="3048627at2759"/>
<evidence type="ECO:0000313" key="1">
    <source>
        <dbReference type="EMBL" id="RDB24433.1"/>
    </source>
</evidence>